<evidence type="ECO:0000256" key="1">
    <source>
        <dbReference type="SAM" id="MobiDB-lite"/>
    </source>
</evidence>
<feature type="compositionally biased region" description="Basic and acidic residues" evidence="1">
    <location>
        <begin position="65"/>
        <end position="78"/>
    </location>
</feature>
<feature type="region of interest" description="Disordered" evidence="1">
    <location>
        <begin position="1"/>
        <end position="78"/>
    </location>
</feature>
<reference evidence="2 3" key="1">
    <citation type="submission" date="2019-03" db="EMBL/GenBank/DDBJ databases">
        <title>First draft genome of Liparis tanakae, snailfish: a comprehensive survey of snailfish specific genes.</title>
        <authorList>
            <person name="Kim W."/>
            <person name="Song I."/>
            <person name="Jeong J.-H."/>
            <person name="Kim D."/>
            <person name="Kim S."/>
            <person name="Ryu S."/>
            <person name="Song J.Y."/>
            <person name="Lee S.K."/>
        </authorList>
    </citation>
    <scope>NUCLEOTIDE SEQUENCE [LARGE SCALE GENOMIC DNA]</scope>
    <source>
        <tissue evidence="2">Muscle</tissue>
    </source>
</reference>
<comment type="caution">
    <text evidence="2">The sequence shown here is derived from an EMBL/GenBank/DDBJ whole genome shotgun (WGS) entry which is preliminary data.</text>
</comment>
<dbReference type="EMBL" id="SRLO01013434">
    <property type="protein sequence ID" value="TNN25095.1"/>
    <property type="molecule type" value="Genomic_DNA"/>
</dbReference>
<name>A0A4Z2E8K5_9TELE</name>
<evidence type="ECO:0000313" key="2">
    <source>
        <dbReference type="EMBL" id="TNN25095.1"/>
    </source>
</evidence>
<organism evidence="2 3">
    <name type="scientific">Liparis tanakae</name>
    <name type="common">Tanaka's snailfish</name>
    <dbReference type="NCBI Taxonomy" id="230148"/>
    <lineage>
        <taxon>Eukaryota</taxon>
        <taxon>Metazoa</taxon>
        <taxon>Chordata</taxon>
        <taxon>Craniata</taxon>
        <taxon>Vertebrata</taxon>
        <taxon>Euteleostomi</taxon>
        <taxon>Actinopterygii</taxon>
        <taxon>Neopterygii</taxon>
        <taxon>Teleostei</taxon>
        <taxon>Neoteleostei</taxon>
        <taxon>Acanthomorphata</taxon>
        <taxon>Eupercaria</taxon>
        <taxon>Perciformes</taxon>
        <taxon>Cottioidei</taxon>
        <taxon>Cottales</taxon>
        <taxon>Liparidae</taxon>
        <taxon>Liparis</taxon>
    </lineage>
</organism>
<feature type="compositionally biased region" description="Polar residues" evidence="1">
    <location>
        <begin position="10"/>
        <end position="20"/>
    </location>
</feature>
<dbReference type="Proteomes" id="UP000314294">
    <property type="component" value="Unassembled WGS sequence"/>
</dbReference>
<accession>A0A4Z2E8K5</accession>
<dbReference type="AlphaFoldDB" id="A0A4Z2E8K5"/>
<gene>
    <name evidence="2" type="ORF">EYF80_064777</name>
</gene>
<proteinExistence type="predicted"/>
<evidence type="ECO:0000313" key="3">
    <source>
        <dbReference type="Proteomes" id="UP000314294"/>
    </source>
</evidence>
<keyword evidence="3" id="KW-1185">Reference proteome</keyword>
<protein>
    <submittedName>
        <fullName evidence="2">Uncharacterized protein</fullName>
    </submittedName>
</protein>
<sequence>MYAKQPLHGRNQSSSPSVTSGGRWGRGLDPGSWGLGASWAPGGRGSPTEDLQGLRSPPRPGYLRSGEEQTRQGRYEPV</sequence>